<proteinExistence type="predicted"/>
<evidence type="ECO:0000313" key="2">
    <source>
        <dbReference type="Proteomes" id="UP000054564"/>
    </source>
</evidence>
<comment type="caution">
    <text evidence="1">The sequence shown here is derived from an EMBL/GenBank/DDBJ whole genome shotgun (WGS) entry which is preliminary data.</text>
</comment>
<organism evidence="1 2">
    <name type="scientific">Puccinia striiformis f. sp. tritici PST-78</name>
    <dbReference type="NCBI Taxonomy" id="1165861"/>
    <lineage>
        <taxon>Eukaryota</taxon>
        <taxon>Fungi</taxon>
        <taxon>Dikarya</taxon>
        <taxon>Basidiomycota</taxon>
        <taxon>Pucciniomycotina</taxon>
        <taxon>Pucciniomycetes</taxon>
        <taxon>Pucciniales</taxon>
        <taxon>Pucciniaceae</taxon>
        <taxon>Puccinia</taxon>
    </lineage>
</organism>
<name>A0A0L0UUZ3_9BASI</name>
<dbReference type="AlphaFoldDB" id="A0A0L0UUZ3"/>
<gene>
    <name evidence="1" type="ORF">PSTG_15803</name>
</gene>
<accession>A0A0L0UUZ3</accession>
<keyword evidence="2" id="KW-1185">Reference proteome</keyword>
<dbReference type="EMBL" id="AJIL01000238">
    <property type="protein sequence ID" value="KNE90761.1"/>
    <property type="molecule type" value="Genomic_DNA"/>
</dbReference>
<evidence type="ECO:0000313" key="1">
    <source>
        <dbReference type="EMBL" id="KNE90761.1"/>
    </source>
</evidence>
<dbReference type="Proteomes" id="UP000054564">
    <property type="component" value="Unassembled WGS sequence"/>
</dbReference>
<reference evidence="2" key="1">
    <citation type="submission" date="2014-03" db="EMBL/GenBank/DDBJ databases">
        <title>The Genome Sequence of Puccinia striiformis f. sp. tritici PST-78.</title>
        <authorList>
            <consortium name="The Broad Institute Genome Sequencing Platform"/>
            <person name="Cuomo C."/>
            <person name="Hulbert S."/>
            <person name="Chen X."/>
            <person name="Walker B."/>
            <person name="Young S.K."/>
            <person name="Zeng Q."/>
            <person name="Gargeya S."/>
            <person name="Fitzgerald M."/>
            <person name="Haas B."/>
            <person name="Abouelleil A."/>
            <person name="Alvarado L."/>
            <person name="Arachchi H.M."/>
            <person name="Berlin A.M."/>
            <person name="Chapman S.B."/>
            <person name="Goldberg J."/>
            <person name="Griggs A."/>
            <person name="Gujja S."/>
            <person name="Hansen M."/>
            <person name="Howarth C."/>
            <person name="Imamovic A."/>
            <person name="Larimer J."/>
            <person name="McCowan C."/>
            <person name="Montmayeur A."/>
            <person name="Murphy C."/>
            <person name="Neiman D."/>
            <person name="Pearson M."/>
            <person name="Priest M."/>
            <person name="Roberts A."/>
            <person name="Saif S."/>
            <person name="Shea T."/>
            <person name="Sisk P."/>
            <person name="Sykes S."/>
            <person name="Wortman J."/>
            <person name="Nusbaum C."/>
            <person name="Birren B."/>
        </authorList>
    </citation>
    <scope>NUCLEOTIDE SEQUENCE [LARGE SCALE GENOMIC DNA]</scope>
    <source>
        <strain evidence="2">race PST-78</strain>
    </source>
</reference>
<protein>
    <submittedName>
        <fullName evidence="1">Uncharacterized protein</fullName>
    </submittedName>
</protein>
<sequence>MYFIANGGRLLSEPDRFRRRVQINCALYFTRDLPPPNWAQRKAIIATEYLWSLGTEISHQRSLQLVFAYLRRRSSARQTIVGMSKPSAAEFTDAPEESFSNQSSLALVVTTVTARSCVAKIAYIMQ</sequence>